<name>A0A2J7ZIF6_9CHLO</name>
<dbReference type="InterPro" id="IPR000504">
    <property type="entry name" value="RRM_dom"/>
</dbReference>
<dbReference type="Proteomes" id="UP000236333">
    <property type="component" value="Unassembled WGS sequence"/>
</dbReference>
<dbReference type="InterPro" id="IPR035979">
    <property type="entry name" value="RBD_domain_sf"/>
</dbReference>
<dbReference type="SUPFAM" id="SSF54928">
    <property type="entry name" value="RNA-binding domain, RBD"/>
    <property type="match status" value="1"/>
</dbReference>
<accession>A0A2J7ZIF6</accession>
<feature type="domain" description="RRM" evidence="1">
    <location>
        <begin position="9"/>
        <end position="62"/>
    </location>
</feature>
<dbReference type="CDD" id="cd00590">
    <property type="entry name" value="RRM_SF"/>
    <property type="match status" value="1"/>
</dbReference>
<dbReference type="AlphaFoldDB" id="A0A2J7ZIF6"/>
<gene>
    <name evidence="2" type="ORF">TSOC_014159</name>
</gene>
<evidence type="ECO:0000313" key="3">
    <source>
        <dbReference type="Proteomes" id="UP000236333"/>
    </source>
</evidence>
<comment type="caution">
    <text evidence="2">The sequence shown here is derived from an EMBL/GenBank/DDBJ whole genome shotgun (WGS) entry which is preliminary data.</text>
</comment>
<dbReference type="InterPro" id="IPR012677">
    <property type="entry name" value="Nucleotide-bd_a/b_plait_sf"/>
</dbReference>
<dbReference type="Gene3D" id="3.30.70.330">
    <property type="match status" value="1"/>
</dbReference>
<dbReference type="GO" id="GO:0003723">
    <property type="term" value="F:RNA binding"/>
    <property type="evidence" value="ECO:0007669"/>
    <property type="project" value="InterPro"/>
</dbReference>
<dbReference type="Pfam" id="PF00076">
    <property type="entry name" value="RRM_1"/>
    <property type="match status" value="1"/>
</dbReference>
<protein>
    <recommendedName>
        <fullName evidence="1">RRM domain-containing protein</fullName>
    </recommendedName>
</protein>
<organism evidence="2 3">
    <name type="scientific">Tetrabaena socialis</name>
    <dbReference type="NCBI Taxonomy" id="47790"/>
    <lineage>
        <taxon>Eukaryota</taxon>
        <taxon>Viridiplantae</taxon>
        <taxon>Chlorophyta</taxon>
        <taxon>core chlorophytes</taxon>
        <taxon>Chlorophyceae</taxon>
        <taxon>CS clade</taxon>
        <taxon>Chlamydomonadales</taxon>
        <taxon>Tetrabaenaceae</taxon>
        <taxon>Tetrabaena</taxon>
    </lineage>
</organism>
<dbReference type="EMBL" id="PGGS01001772">
    <property type="protein sequence ID" value="PNH00038.1"/>
    <property type="molecule type" value="Genomic_DNA"/>
</dbReference>
<evidence type="ECO:0000313" key="2">
    <source>
        <dbReference type="EMBL" id="PNH00038.1"/>
    </source>
</evidence>
<proteinExistence type="predicted"/>
<keyword evidence="3" id="KW-1185">Reference proteome</keyword>
<feature type="non-terminal residue" evidence="2">
    <location>
        <position position="62"/>
    </location>
</feature>
<evidence type="ECO:0000259" key="1">
    <source>
        <dbReference type="Pfam" id="PF00076"/>
    </source>
</evidence>
<dbReference type="OrthoDB" id="5970at2759"/>
<sequence length="62" mass="7231">MPKTSRYALVVDNISSTTPVRDIEKEFAYYGRIRDIVKDGKHRLALLEFERSSDAQAAWRKM</sequence>
<reference evidence="2 3" key="1">
    <citation type="journal article" date="2017" name="Mol. Biol. Evol.">
        <title>The 4-celled Tetrabaena socialis nuclear genome reveals the essential components for genetic control of cell number at the origin of multicellularity in the volvocine lineage.</title>
        <authorList>
            <person name="Featherston J."/>
            <person name="Arakaki Y."/>
            <person name="Hanschen E.R."/>
            <person name="Ferris P.J."/>
            <person name="Michod R.E."/>
            <person name="Olson B.J.S.C."/>
            <person name="Nozaki H."/>
            <person name="Durand P.M."/>
        </authorList>
    </citation>
    <scope>NUCLEOTIDE SEQUENCE [LARGE SCALE GENOMIC DNA]</scope>
    <source>
        <strain evidence="2 3">NIES-571</strain>
    </source>
</reference>